<dbReference type="InterPro" id="IPR008929">
    <property type="entry name" value="Chondroitin_lyas"/>
</dbReference>
<evidence type="ECO:0000256" key="3">
    <source>
        <dbReference type="ARBA" id="ARBA00022764"/>
    </source>
</evidence>
<reference evidence="7 8" key="1">
    <citation type="submission" date="2020-01" db="EMBL/GenBank/DDBJ databases">
        <title>Genome analysis.</title>
        <authorList>
            <person name="Wu S."/>
            <person name="Wang G."/>
        </authorList>
    </citation>
    <scope>NUCLEOTIDE SEQUENCE [LARGE SCALE GENOMIC DNA]</scope>
    <source>
        <strain evidence="7 8">SYL130</strain>
    </source>
</reference>
<dbReference type="InterPro" id="IPR031680">
    <property type="entry name" value="Hepar_II_III_N"/>
</dbReference>
<dbReference type="SUPFAM" id="SSF48230">
    <property type="entry name" value="Chondroitin AC/alginate lyase"/>
    <property type="match status" value="1"/>
</dbReference>
<sequence length="521" mass="59881">MTASVLRLFQTLRHLRIRQVLYQCWYRARRPYIKLISYTHYLDHPISPLPCCDTGELIPYRNRYQGLNKFCFLSLGHSFEGNIDWNFSGHGKLWNYNLQYFDYLHDPLITHEEKQRLILSFCDGLLSGAIPPEPYPVSLRIVNWLFYYSKTGWKNALFHKCIRLQVGYLENNLEFHILANHLLENYIALYFSGITLGDVKLVEKASKGLDEQLDEQVLADGGHYESSPMYQSILLSKLILLYRQAGAHGRERLFNPIRNMLGWLQTFVFRDGKWAHVNDATEGIAPEAAQLIEAAHDSGLVPALTKIEHSGYRRYNCGHFELVFDAGNIMPPYQPGHAHADMLSLCLQYRNKPILVDTGLSTYQDNQRRNTERGTPSHNTVSIGNKNQSDVWSAFRVGRRAKLTVLEETERSITAAHNGYRALGITHTRQLRFDEQQVSVDDRLSAASENAIAFFHFDHNLKIEVVNNRATVAEGGPVFEFSGHSSIQILSYKQSLRYNEFVDAPLLAIKFEQNLRTLIRT</sequence>
<dbReference type="PANTHER" id="PTHR39210">
    <property type="entry name" value="HEPARIN-SULFATE LYASE"/>
    <property type="match status" value="1"/>
</dbReference>
<evidence type="ECO:0000259" key="5">
    <source>
        <dbReference type="Pfam" id="PF07940"/>
    </source>
</evidence>
<keyword evidence="4" id="KW-0456">Lyase</keyword>
<dbReference type="PANTHER" id="PTHR39210:SF1">
    <property type="entry name" value="HEPARIN-SULFATE LYASE"/>
    <property type="match status" value="1"/>
</dbReference>
<dbReference type="Proteomes" id="UP000753802">
    <property type="component" value="Unassembled WGS sequence"/>
</dbReference>
<name>A0ABW9ZPU3_9BACT</name>
<dbReference type="Pfam" id="PF16889">
    <property type="entry name" value="Hepar_II_III_N"/>
    <property type="match status" value="1"/>
</dbReference>
<feature type="domain" description="Heparin-sulfate lyase N-terminal" evidence="6">
    <location>
        <begin position="164"/>
        <end position="280"/>
    </location>
</feature>
<feature type="domain" description="Heparinase II/III-like C-terminal" evidence="5">
    <location>
        <begin position="304"/>
        <end position="472"/>
    </location>
</feature>
<dbReference type="InterPro" id="IPR012480">
    <property type="entry name" value="Hepar_II_III_C"/>
</dbReference>
<dbReference type="Gene3D" id="1.50.10.100">
    <property type="entry name" value="Chondroitin AC/alginate lyase"/>
    <property type="match status" value="1"/>
</dbReference>
<evidence type="ECO:0000313" key="8">
    <source>
        <dbReference type="Proteomes" id="UP000753802"/>
    </source>
</evidence>
<gene>
    <name evidence="7" type="ORF">GWC95_04170</name>
</gene>
<proteinExistence type="predicted"/>
<keyword evidence="2" id="KW-0732">Signal</keyword>
<evidence type="ECO:0000256" key="4">
    <source>
        <dbReference type="ARBA" id="ARBA00023239"/>
    </source>
</evidence>
<dbReference type="Gene3D" id="2.70.98.70">
    <property type="match status" value="1"/>
</dbReference>
<evidence type="ECO:0000259" key="6">
    <source>
        <dbReference type="Pfam" id="PF16889"/>
    </source>
</evidence>
<dbReference type="EMBL" id="JAACJS010000002">
    <property type="protein sequence ID" value="NCI49105.1"/>
    <property type="molecule type" value="Genomic_DNA"/>
</dbReference>
<organism evidence="7 8">
    <name type="scientific">Sediminibacterium roseum</name>
    <dbReference type="NCBI Taxonomy" id="1978412"/>
    <lineage>
        <taxon>Bacteria</taxon>
        <taxon>Pseudomonadati</taxon>
        <taxon>Bacteroidota</taxon>
        <taxon>Chitinophagia</taxon>
        <taxon>Chitinophagales</taxon>
        <taxon>Chitinophagaceae</taxon>
        <taxon>Sediminibacterium</taxon>
    </lineage>
</organism>
<protein>
    <recommendedName>
        <fullName evidence="9">Heparinase II/III N-terminus</fullName>
    </recommendedName>
</protein>
<keyword evidence="8" id="KW-1185">Reference proteome</keyword>
<dbReference type="Pfam" id="PF07940">
    <property type="entry name" value="Hepar_II_III_C"/>
    <property type="match status" value="1"/>
</dbReference>
<keyword evidence="3" id="KW-0574">Periplasm</keyword>
<evidence type="ECO:0008006" key="9">
    <source>
        <dbReference type="Google" id="ProtNLM"/>
    </source>
</evidence>
<evidence type="ECO:0000313" key="7">
    <source>
        <dbReference type="EMBL" id="NCI49105.1"/>
    </source>
</evidence>
<evidence type="ECO:0000256" key="2">
    <source>
        <dbReference type="ARBA" id="ARBA00022729"/>
    </source>
</evidence>
<evidence type="ECO:0000256" key="1">
    <source>
        <dbReference type="ARBA" id="ARBA00004418"/>
    </source>
</evidence>
<comment type="caution">
    <text evidence="7">The sequence shown here is derived from an EMBL/GenBank/DDBJ whole genome shotgun (WGS) entry which is preliminary data.</text>
</comment>
<accession>A0ABW9ZPU3</accession>
<comment type="subcellular location">
    <subcellularLocation>
        <location evidence="1">Periplasm</location>
    </subcellularLocation>
</comment>